<feature type="signal peptide" evidence="1">
    <location>
        <begin position="1"/>
        <end position="22"/>
    </location>
</feature>
<name>A0A0K8TEZ7_LYGHE</name>
<reference evidence="2" key="1">
    <citation type="submission" date="2014-09" db="EMBL/GenBank/DDBJ databases">
        <authorList>
            <person name="Magalhaes I.L.F."/>
            <person name="Oliveira U."/>
            <person name="Santos F.R."/>
            <person name="Vidigal T.H.D.A."/>
            <person name="Brescovit A.D."/>
            <person name="Santos A.J."/>
        </authorList>
    </citation>
    <scope>NUCLEOTIDE SEQUENCE</scope>
</reference>
<gene>
    <name evidence="3" type="ORF">g.45738</name>
</gene>
<keyword evidence="1" id="KW-0732">Signal</keyword>
<feature type="chain" id="PRO_5015042171" evidence="1">
    <location>
        <begin position="23"/>
        <end position="115"/>
    </location>
</feature>
<dbReference type="EMBL" id="GDHC01010240">
    <property type="protein sequence ID" value="JAQ08389.1"/>
    <property type="molecule type" value="Transcribed_RNA"/>
</dbReference>
<reference evidence="3" key="2">
    <citation type="journal article" date="2016" name="Gigascience">
        <title>De novo construction of an expanded transcriptome assembly for the western tarnished plant bug, Lygus hesperus.</title>
        <authorList>
            <person name="Tassone E.E."/>
            <person name="Geib S.M."/>
            <person name="Hall B."/>
            <person name="Fabrick J.A."/>
            <person name="Brent C.S."/>
            <person name="Hull J.J."/>
        </authorList>
    </citation>
    <scope>NUCLEOTIDE SEQUENCE</scope>
</reference>
<sequence>MGQIHLLLGGAVLITFGMRVLTMPLEEITSDEIELEFQNASSTNTSEADPDLIPTPINCYLQKNESGVITRVNITREEAGNDTYDGYEDVCEEPPTEGMPPLAISLGALGSLAGK</sequence>
<protein>
    <submittedName>
        <fullName evidence="2">Uncharacterized protein</fullName>
    </submittedName>
</protein>
<evidence type="ECO:0000313" key="2">
    <source>
        <dbReference type="EMBL" id="JAG64143.1"/>
    </source>
</evidence>
<evidence type="ECO:0000313" key="3">
    <source>
        <dbReference type="EMBL" id="JAQ08389.1"/>
    </source>
</evidence>
<dbReference type="EMBL" id="GBRD01001678">
    <property type="protein sequence ID" value="JAG64143.1"/>
    <property type="molecule type" value="Transcribed_RNA"/>
</dbReference>
<proteinExistence type="predicted"/>
<accession>A0A0K8TEZ7</accession>
<organism evidence="2">
    <name type="scientific">Lygus hesperus</name>
    <name type="common">Western plant bug</name>
    <dbReference type="NCBI Taxonomy" id="30085"/>
    <lineage>
        <taxon>Eukaryota</taxon>
        <taxon>Metazoa</taxon>
        <taxon>Ecdysozoa</taxon>
        <taxon>Arthropoda</taxon>
        <taxon>Hexapoda</taxon>
        <taxon>Insecta</taxon>
        <taxon>Pterygota</taxon>
        <taxon>Neoptera</taxon>
        <taxon>Paraneoptera</taxon>
        <taxon>Hemiptera</taxon>
        <taxon>Heteroptera</taxon>
        <taxon>Panheteroptera</taxon>
        <taxon>Cimicomorpha</taxon>
        <taxon>Miridae</taxon>
        <taxon>Mirini</taxon>
        <taxon>Lygus</taxon>
    </lineage>
</organism>
<dbReference type="AlphaFoldDB" id="A0A0K8TEZ7"/>
<evidence type="ECO:0000256" key="1">
    <source>
        <dbReference type="SAM" id="SignalP"/>
    </source>
</evidence>